<name>A0A1H3VYT5_SELRU</name>
<reference evidence="5 6" key="1">
    <citation type="submission" date="2016-10" db="EMBL/GenBank/DDBJ databases">
        <authorList>
            <person name="de Groot N.N."/>
        </authorList>
    </citation>
    <scope>NUCLEOTIDE SEQUENCE [LARGE SCALE GENOMIC DNA]</scope>
    <source>
        <strain evidence="3 5">DSM 2872</strain>
        <strain evidence="4 6">L14</strain>
    </source>
</reference>
<accession>A0A1H3VYT5</accession>
<evidence type="ECO:0000313" key="5">
    <source>
        <dbReference type="Proteomes" id="UP000183469"/>
    </source>
</evidence>
<dbReference type="AlphaFoldDB" id="A0A1H3VYT5"/>
<protein>
    <submittedName>
        <fullName evidence="1">DUF2922 domain-containing protein</fullName>
    </submittedName>
</protein>
<reference evidence="1" key="2">
    <citation type="submission" date="2019-04" db="EMBL/GenBank/DDBJ databases">
        <title>Evolution of Biomass-Degrading Anaerobic Consortia Revealed by Metagenomics.</title>
        <authorList>
            <person name="Peng X."/>
        </authorList>
    </citation>
    <scope>NUCLEOTIDE SEQUENCE</scope>
    <source>
        <strain evidence="1">SIG240</strain>
    </source>
</reference>
<evidence type="ECO:0000313" key="1">
    <source>
        <dbReference type="EMBL" id="MBE6093828.1"/>
    </source>
</evidence>
<evidence type="ECO:0000313" key="2">
    <source>
        <dbReference type="EMBL" id="MBE6093840.1"/>
    </source>
</evidence>
<dbReference type="EMBL" id="SVBY01000152">
    <property type="protein sequence ID" value="MBE6093828.1"/>
    <property type="molecule type" value="Genomic_DNA"/>
</dbReference>
<dbReference type="RefSeq" id="WP_074670884.1">
    <property type="nucleotide sequence ID" value="NZ_FNQG01000002.1"/>
</dbReference>
<evidence type="ECO:0000313" key="4">
    <source>
        <dbReference type="EMBL" id="SFA88878.1"/>
    </source>
</evidence>
<dbReference type="EMBL" id="SVBY01000156">
    <property type="protein sequence ID" value="MBE6093840.1"/>
    <property type="molecule type" value="Genomic_DNA"/>
</dbReference>
<dbReference type="Proteomes" id="UP000761380">
    <property type="component" value="Unassembled WGS sequence"/>
</dbReference>
<gene>
    <name evidence="1" type="ORF">E7201_11810</name>
    <name evidence="2" type="ORF">E7201_11875</name>
    <name evidence="4" type="ORF">SAMN05216587_10347</name>
    <name evidence="3" type="ORF">SAMN05660648_00710</name>
</gene>
<sequence>MKSTLVMDFKLKNGKTTTISITSPKADLTAAEVNAAANEIVAKDAFIVGGSHLEALDHAFIRTVEETALP</sequence>
<proteinExistence type="predicted"/>
<dbReference type="Proteomes" id="UP000183843">
    <property type="component" value="Unassembled WGS sequence"/>
</dbReference>
<dbReference type="Pfam" id="PF11148">
    <property type="entry name" value="DUF2922"/>
    <property type="match status" value="1"/>
</dbReference>
<evidence type="ECO:0000313" key="6">
    <source>
        <dbReference type="Proteomes" id="UP000183843"/>
    </source>
</evidence>
<dbReference type="EMBL" id="FOJX01000003">
    <property type="protein sequence ID" value="SFA88878.1"/>
    <property type="molecule type" value="Genomic_DNA"/>
</dbReference>
<evidence type="ECO:0000313" key="3">
    <source>
        <dbReference type="EMBL" id="SDZ79910.1"/>
    </source>
</evidence>
<organism evidence="3 5">
    <name type="scientific">Selenomonas ruminantium</name>
    <dbReference type="NCBI Taxonomy" id="971"/>
    <lineage>
        <taxon>Bacteria</taxon>
        <taxon>Bacillati</taxon>
        <taxon>Bacillota</taxon>
        <taxon>Negativicutes</taxon>
        <taxon>Selenomonadales</taxon>
        <taxon>Selenomonadaceae</taxon>
        <taxon>Selenomonas</taxon>
    </lineage>
</organism>
<dbReference type="Proteomes" id="UP000183469">
    <property type="component" value="Unassembled WGS sequence"/>
</dbReference>
<dbReference type="EMBL" id="FNQG01000002">
    <property type="protein sequence ID" value="SDZ79910.1"/>
    <property type="molecule type" value="Genomic_DNA"/>
</dbReference>
<dbReference type="InterPro" id="IPR021321">
    <property type="entry name" value="DUF2922"/>
</dbReference>